<keyword evidence="7 11" id="KW-0456">Lyase</keyword>
<dbReference type="CDD" id="cd00609">
    <property type="entry name" value="AAT_like"/>
    <property type="match status" value="1"/>
</dbReference>
<accession>A0ABX6QQ90</accession>
<keyword evidence="5" id="KW-0169">Cobalamin biosynthesis</keyword>
<keyword evidence="12" id="KW-1185">Reference proteome</keyword>
<dbReference type="Pfam" id="PF00155">
    <property type="entry name" value="Aminotran_1_2"/>
    <property type="match status" value="1"/>
</dbReference>
<organism evidence="11 12">
    <name type="scientific">Peteryoungia desertarenae</name>
    <dbReference type="NCBI Taxonomy" id="1813451"/>
    <lineage>
        <taxon>Bacteria</taxon>
        <taxon>Pseudomonadati</taxon>
        <taxon>Pseudomonadota</taxon>
        <taxon>Alphaproteobacteria</taxon>
        <taxon>Hyphomicrobiales</taxon>
        <taxon>Rhizobiaceae</taxon>
        <taxon>Peteryoungia</taxon>
    </lineage>
</organism>
<dbReference type="InterPro" id="IPR015421">
    <property type="entry name" value="PyrdxlP-dep_Trfase_major"/>
</dbReference>
<dbReference type="RefSeq" id="WP_138286157.1">
    <property type="nucleotide sequence ID" value="NZ_CP058350.1"/>
</dbReference>
<dbReference type="SUPFAM" id="SSF53383">
    <property type="entry name" value="PLP-dependent transferases"/>
    <property type="match status" value="1"/>
</dbReference>
<dbReference type="Gene3D" id="3.40.640.10">
    <property type="entry name" value="Type I PLP-dependent aspartate aminotransferase-like (Major domain)"/>
    <property type="match status" value="1"/>
</dbReference>
<comment type="pathway">
    <text evidence="3">Cofactor biosynthesis; adenosylcobalamin biosynthesis.</text>
</comment>
<dbReference type="EC" id="4.1.1.81" evidence="4"/>
<dbReference type="GO" id="GO:0048472">
    <property type="term" value="F:threonine-phosphate decarboxylase activity"/>
    <property type="evidence" value="ECO:0007669"/>
    <property type="project" value="UniProtKB-EC"/>
</dbReference>
<dbReference type="EMBL" id="CP058350">
    <property type="protein sequence ID" value="QLF70602.1"/>
    <property type="molecule type" value="Genomic_DNA"/>
</dbReference>
<dbReference type="InterPro" id="IPR004838">
    <property type="entry name" value="NHTrfase_class1_PyrdxlP-BS"/>
</dbReference>
<dbReference type="NCBIfam" id="TIGR01140">
    <property type="entry name" value="L_thr_O3P_dcar"/>
    <property type="match status" value="1"/>
</dbReference>
<evidence type="ECO:0000313" key="11">
    <source>
        <dbReference type="EMBL" id="QLF70602.1"/>
    </source>
</evidence>
<gene>
    <name evidence="11" type="ORF">FE840_014245</name>
</gene>
<dbReference type="InterPro" id="IPR005860">
    <property type="entry name" value="CobD"/>
</dbReference>
<keyword evidence="6" id="KW-0663">Pyridoxal phosphate</keyword>
<reference evidence="11 12" key="1">
    <citation type="submission" date="2020-06" db="EMBL/GenBank/DDBJ databases">
        <title>Genome sequence of Rhizobium sp strain ADMK78.</title>
        <authorList>
            <person name="Rahi P."/>
        </authorList>
    </citation>
    <scope>NUCLEOTIDE SEQUENCE [LARGE SCALE GENOMIC DNA]</scope>
    <source>
        <strain evidence="11 12">ADMK78</strain>
    </source>
</reference>
<protein>
    <recommendedName>
        <fullName evidence="4">threonine-phosphate decarboxylase</fullName>
        <ecNumber evidence="4">4.1.1.81</ecNumber>
    </recommendedName>
    <alternativeName>
        <fullName evidence="8">L-threonine-O-3-phosphate decarboxylase</fullName>
    </alternativeName>
</protein>
<dbReference type="PANTHER" id="PTHR42885">
    <property type="entry name" value="HISTIDINOL-PHOSPHATE AMINOTRANSFERASE-RELATED"/>
    <property type="match status" value="1"/>
</dbReference>
<proteinExistence type="predicted"/>
<comment type="cofactor">
    <cofactor evidence="1">
        <name>pyridoxal 5'-phosphate</name>
        <dbReference type="ChEBI" id="CHEBI:597326"/>
    </cofactor>
</comment>
<evidence type="ECO:0000256" key="6">
    <source>
        <dbReference type="ARBA" id="ARBA00022898"/>
    </source>
</evidence>
<dbReference type="PANTHER" id="PTHR42885:SF1">
    <property type="entry name" value="THREONINE-PHOSPHATE DECARBOXYLASE"/>
    <property type="match status" value="1"/>
</dbReference>
<sequence length="332" mass="36650">MTGPVLHGGGVFQAAQVYGGKPADWLDLSTGLNPRPPVLPLIADRAWHRLPDSELEMAAREAARCSYGSGRRLPLAVPGTQSAIQLLPRLADPKRRIAIFEPTYGEYRRVFELAGFAVDCVTSPTEVDERHMVVIIVNPNNPDGRLYSVEELSELSARLASFGGYLVIDEAFADNEPAISMAGHSASNLIVFRSFGKFFGLAGIRLGFVIADDRITQQLAAWLGPWPVSGPALSVAAELLSGDTDRLRRQIEERSKAIVDVLTSANLQIEGATPLFKLVRHEEALSLHTHLCRHHILTRKFDYDHQWLRFGLTPDAAADERLKLALDTWRSK</sequence>
<evidence type="ECO:0000256" key="5">
    <source>
        <dbReference type="ARBA" id="ARBA00022573"/>
    </source>
</evidence>
<evidence type="ECO:0000259" key="10">
    <source>
        <dbReference type="Pfam" id="PF00155"/>
    </source>
</evidence>
<dbReference type="PROSITE" id="PS00105">
    <property type="entry name" value="AA_TRANSFER_CLASS_1"/>
    <property type="match status" value="1"/>
</dbReference>
<evidence type="ECO:0000256" key="7">
    <source>
        <dbReference type="ARBA" id="ARBA00023239"/>
    </source>
</evidence>
<feature type="domain" description="Aminotransferase class I/classII large" evidence="10">
    <location>
        <begin position="44"/>
        <end position="314"/>
    </location>
</feature>
<evidence type="ECO:0000256" key="1">
    <source>
        <dbReference type="ARBA" id="ARBA00001933"/>
    </source>
</evidence>
<name>A0ABX6QQ90_9HYPH</name>
<dbReference type="InterPro" id="IPR004839">
    <property type="entry name" value="Aminotransferase_I/II_large"/>
</dbReference>
<dbReference type="Gene3D" id="3.90.1150.10">
    <property type="entry name" value="Aspartate Aminotransferase, domain 1"/>
    <property type="match status" value="1"/>
</dbReference>
<dbReference type="InterPro" id="IPR015422">
    <property type="entry name" value="PyrdxlP-dep_Trfase_small"/>
</dbReference>
<evidence type="ECO:0000256" key="9">
    <source>
        <dbReference type="ARBA" id="ARBA00048531"/>
    </source>
</evidence>
<evidence type="ECO:0000256" key="8">
    <source>
        <dbReference type="ARBA" id="ARBA00029996"/>
    </source>
</evidence>
<evidence type="ECO:0000256" key="4">
    <source>
        <dbReference type="ARBA" id="ARBA00012285"/>
    </source>
</evidence>
<evidence type="ECO:0000313" key="12">
    <source>
        <dbReference type="Proteomes" id="UP000308530"/>
    </source>
</evidence>
<evidence type="ECO:0000256" key="2">
    <source>
        <dbReference type="ARBA" id="ARBA00003444"/>
    </source>
</evidence>
<comment type="catalytic activity">
    <reaction evidence="9">
        <text>O-phospho-L-threonine + H(+) = (R)-1-aminopropan-2-yl phosphate + CO2</text>
        <dbReference type="Rhea" id="RHEA:11492"/>
        <dbReference type="ChEBI" id="CHEBI:15378"/>
        <dbReference type="ChEBI" id="CHEBI:16526"/>
        <dbReference type="ChEBI" id="CHEBI:58563"/>
        <dbReference type="ChEBI" id="CHEBI:58675"/>
        <dbReference type="EC" id="4.1.1.81"/>
    </reaction>
</comment>
<dbReference type="InterPro" id="IPR015424">
    <property type="entry name" value="PyrdxlP-dep_Trfase"/>
</dbReference>
<dbReference type="Proteomes" id="UP000308530">
    <property type="component" value="Chromosome"/>
</dbReference>
<evidence type="ECO:0000256" key="3">
    <source>
        <dbReference type="ARBA" id="ARBA00004953"/>
    </source>
</evidence>
<comment type="function">
    <text evidence="2">Decarboxylates L-threonine-O-3-phosphate to yield (R)-1-amino-2-propanol O-2-phosphate, the precursor for the linkage between the nucleotide loop and the corrin ring in cobalamin.</text>
</comment>